<proteinExistence type="predicted"/>
<evidence type="ECO:0000313" key="2">
    <source>
        <dbReference type="EMBL" id="ELP69341.1"/>
    </source>
</evidence>
<name>L7FE13_STRT8</name>
<dbReference type="EMBL" id="AEJB01000152">
    <property type="protein sequence ID" value="ELP69341.1"/>
    <property type="molecule type" value="Genomic_DNA"/>
</dbReference>
<dbReference type="PATRIC" id="fig|698760.3.peg.1967"/>
<evidence type="ECO:0000313" key="3">
    <source>
        <dbReference type="Proteomes" id="UP000010931"/>
    </source>
</evidence>
<feature type="transmembrane region" description="Helical" evidence="1">
    <location>
        <begin position="7"/>
        <end position="28"/>
    </location>
</feature>
<keyword evidence="1" id="KW-0472">Membrane</keyword>
<keyword evidence="1" id="KW-0812">Transmembrane</keyword>
<accession>L7FE13</accession>
<keyword evidence="3" id="KW-1185">Reference proteome</keyword>
<evidence type="ECO:0000256" key="1">
    <source>
        <dbReference type="SAM" id="Phobius"/>
    </source>
</evidence>
<comment type="caution">
    <text evidence="2">The sequence shown here is derived from an EMBL/GenBank/DDBJ whole genome shotgun (WGS) entry which is preliminary data.</text>
</comment>
<organism evidence="2 3">
    <name type="scientific">Streptomyces turgidiscabies (strain Car8)</name>
    <dbReference type="NCBI Taxonomy" id="698760"/>
    <lineage>
        <taxon>Bacteria</taxon>
        <taxon>Bacillati</taxon>
        <taxon>Actinomycetota</taxon>
        <taxon>Actinomycetes</taxon>
        <taxon>Kitasatosporales</taxon>
        <taxon>Streptomycetaceae</taxon>
        <taxon>Streptomyces</taxon>
    </lineage>
</organism>
<feature type="transmembrane region" description="Helical" evidence="1">
    <location>
        <begin position="40"/>
        <end position="59"/>
    </location>
</feature>
<reference evidence="2 3" key="1">
    <citation type="journal article" date="2011" name="Plasmid">
        <title>Streptomyces turgidiscabies Car8 contains a modular pathogenicity island that shares virulence genes with other actinobacterial plant pathogens.</title>
        <authorList>
            <person name="Huguet-Tapia J.C."/>
            <person name="Badger J.H."/>
            <person name="Loria R."/>
            <person name="Pettis G.S."/>
        </authorList>
    </citation>
    <scope>NUCLEOTIDE SEQUENCE [LARGE SCALE GENOMIC DNA]</scope>
    <source>
        <strain evidence="2 3">Car8</strain>
    </source>
</reference>
<sequence length="95" mass="10322">MRYVHHQFAVIVEAGVAIVITAPVVFGIRGLPQAESDMPLFLLGLSGISAFFGLVAVLTRSQWLGGEKRDFENAVPLAEPEAIPAPRESMRRSFA</sequence>
<gene>
    <name evidence="2" type="ORF">STRTUCAR8_03761</name>
</gene>
<dbReference type="Proteomes" id="UP000010931">
    <property type="component" value="Unassembled WGS sequence"/>
</dbReference>
<dbReference type="AlphaFoldDB" id="L7FE13"/>
<keyword evidence="1" id="KW-1133">Transmembrane helix</keyword>
<protein>
    <submittedName>
        <fullName evidence="2">Uncharacterized protein</fullName>
    </submittedName>
</protein>